<reference evidence="10 11" key="1">
    <citation type="submission" date="2018-06" db="EMBL/GenBank/DDBJ databases">
        <authorList>
            <consortium name="Pathogen Informatics"/>
            <person name="Doyle S."/>
        </authorList>
    </citation>
    <scope>NUCLEOTIDE SEQUENCE [LARGE SCALE GENOMIC DNA]</scope>
    <source>
        <strain evidence="10 11">NCTC13337</strain>
    </source>
</reference>
<dbReference type="GO" id="GO:0009401">
    <property type="term" value="P:phosphoenolpyruvate-dependent sugar phosphotransferase system"/>
    <property type="evidence" value="ECO:0007669"/>
    <property type="project" value="UniProtKB-KW"/>
</dbReference>
<comment type="subcellular location">
    <subcellularLocation>
        <location evidence="1">Cell membrane</location>
        <topology evidence="1">Multi-pass membrane protein</topology>
    </subcellularLocation>
</comment>
<proteinExistence type="predicted"/>
<keyword evidence="3" id="KW-1003">Cell membrane</keyword>
<keyword evidence="2" id="KW-0813">Transport</keyword>
<evidence type="ECO:0000313" key="10">
    <source>
        <dbReference type="EMBL" id="SUO95605.1"/>
    </source>
</evidence>
<dbReference type="NCBIfam" id="NF011647">
    <property type="entry name" value="PRK15065.1"/>
    <property type="match status" value="1"/>
</dbReference>
<keyword evidence="4" id="KW-0762">Sugar transport</keyword>
<feature type="transmembrane region" description="Helical" evidence="9">
    <location>
        <begin position="58"/>
        <end position="86"/>
    </location>
</feature>
<evidence type="ECO:0000313" key="11">
    <source>
        <dbReference type="Proteomes" id="UP000254601"/>
    </source>
</evidence>
<organism evidence="10 11">
    <name type="scientific">Suttonella ornithocola</name>
    <dbReference type="NCBI Taxonomy" id="279832"/>
    <lineage>
        <taxon>Bacteria</taxon>
        <taxon>Pseudomonadati</taxon>
        <taxon>Pseudomonadota</taxon>
        <taxon>Gammaproteobacteria</taxon>
        <taxon>Cardiobacteriales</taxon>
        <taxon>Cardiobacteriaceae</taxon>
        <taxon>Suttonella</taxon>
    </lineage>
</organism>
<evidence type="ECO:0000256" key="2">
    <source>
        <dbReference type="ARBA" id="ARBA00022448"/>
    </source>
</evidence>
<evidence type="ECO:0000256" key="1">
    <source>
        <dbReference type="ARBA" id="ARBA00004651"/>
    </source>
</evidence>
<dbReference type="PROSITE" id="PS51106">
    <property type="entry name" value="PTS_EIIC_TYPE_4"/>
    <property type="match status" value="1"/>
</dbReference>
<evidence type="ECO:0000256" key="3">
    <source>
        <dbReference type="ARBA" id="ARBA00022475"/>
    </source>
</evidence>
<accession>A0A380MSS9</accession>
<dbReference type="Proteomes" id="UP000254601">
    <property type="component" value="Unassembled WGS sequence"/>
</dbReference>
<dbReference type="OrthoDB" id="7058816at2"/>
<evidence type="ECO:0000256" key="4">
    <source>
        <dbReference type="ARBA" id="ARBA00022597"/>
    </source>
</evidence>
<feature type="transmembrane region" description="Helical" evidence="9">
    <location>
        <begin position="208"/>
        <end position="239"/>
    </location>
</feature>
<evidence type="ECO:0000256" key="7">
    <source>
        <dbReference type="ARBA" id="ARBA00022989"/>
    </source>
</evidence>
<feature type="transmembrane region" description="Helical" evidence="9">
    <location>
        <begin position="141"/>
        <end position="162"/>
    </location>
</feature>
<evidence type="ECO:0000256" key="8">
    <source>
        <dbReference type="ARBA" id="ARBA00023136"/>
    </source>
</evidence>
<keyword evidence="8 9" id="KW-0472">Membrane</keyword>
<feature type="transmembrane region" description="Helical" evidence="9">
    <location>
        <begin position="98"/>
        <end position="120"/>
    </location>
</feature>
<dbReference type="PANTHER" id="PTHR32502">
    <property type="entry name" value="N-ACETYLGALACTOSAMINE PERMEASE II COMPONENT-RELATED"/>
    <property type="match status" value="1"/>
</dbReference>
<feature type="transmembrane region" description="Helical" evidence="9">
    <location>
        <begin position="29"/>
        <end position="46"/>
    </location>
</feature>
<dbReference type="Pfam" id="PF03609">
    <property type="entry name" value="EII-Sor"/>
    <property type="match status" value="1"/>
</dbReference>
<keyword evidence="6 9" id="KW-0812">Transmembrane</keyword>
<dbReference type="AlphaFoldDB" id="A0A380MSS9"/>
<evidence type="ECO:0000256" key="6">
    <source>
        <dbReference type="ARBA" id="ARBA00022692"/>
    </source>
</evidence>
<protein>
    <submittedName>
        <fullName evidence="10">PTS system mannose-specific EIIC component</fullName>
    </submittedName>
</protein>
<evidence type="ECO:0000256" key="9">
    <source>
        <dbReference type="SAM" id="Phobius"/>
    </source>
</evidence>
<evidence type="ECO:0000256" key="5">
    <source>
        <dbReference type="ARBA" id="ARBA00022683"/>
    </source>
</evidence>
<dbReference type="InterPro" id="IPR004700">
    <property type="entry name" value="PTS_IIC_man"/>
</dbReference>
<sequence>MDINIIQLILLFVVAFLAGMEGVLDEFQFHQPIVACTLVGLVLGDLKTGIILGGTLQLIALGWMNIGAAIAPDAALASIVSAILVIAGKQDINTGIALAIPLATAGTLLTVLIRTITVAIQHMADKSVEDGSLSRITRLHLSALMLQGLRIAVPAILVALAVNTTGVQDALEKIPQWVVDGLKVGGGIIVVVGYAMVINMIRAPGMMMFFIVGFVIAAFLKFNLIGFGVIGFAIAYFYIRLHPKYYQGLNQTIPTANRASKLDNQLD</sequence>
<dbReference type="InterPro" id="IPR050303">
    <property type="entry name" value="GatZ_KbaZ_carbometab"/>
</dbReference>
<dbReference type="GO" id="GO:0005886">
    <property type="term" value="C:plasma membrane"/>
    <property type="evidence" value="ECO:0007669"/>
    <property type="project" value="UniProtKB-SubCell"/>
</dbReference>
<dbReference type="RefSeq" id="WP_072576387.1">
    <property type="nucleotide sequence ID" value="NZ_LWHB01000067.1"/>
</dbReference>
<feature type="transmembrane region" description="Helical" evidence="9">
    <location>
        <begin position="182"/>
        <end position="201"/>
    </location>
</feature>
<dbReference type="EMBL" id="UHIC01000001">
    <property type="protein sequence ID" value="SUO95605.1"/>
    <property type="molecule type" value="Genomic_DNA"/>
</dbReference>
<feature type="transmembrane region" description="Helical" evidence="9">
    <location>
        <begin position="5"/>
        <end position="23"/>
    </location>
</feature>
<dbReference type="PANTHER" id="PTHR32502:SF4">
    <property type="entry name" value="PTS SYSTEM MANNOSE-SPECIFIC EIIC COMPONENT"/>
    <property type="match status" value="1"/>
</dbReference>
<keyword evidence="11" id="KW-1185">Reference proteome</keyword>
<gene>
    <name evidence="10" type="primary">manY</name>
    <name evidence="10" type="ORF">NCTC13337_01486</name>
</gene>
<name>A0A380MSS9_9GAMM</name>
<keyword evidence="5" id="KW-0598">Phosphotransferase system</keyword>
<keyword evidence="7 9" id="KW-1133">Transmembrane helix</keyword>